<evidence type="ECO:0000259" key="12">
    <source>
        <dbReference type="PROSITE" id="PS50994"/>
    </source>
</evidence>
<dbReference type="PROSITE" id="PS50994">
    <property type="entry name" value="INTEGRASE"/>
    <property type="match status" value="1"/>
</dbReference>
<dbReference type="Ensembl" id="ENSGACT00000065018.1">
    <property type="protein sequence ID" value="ENSGACP00000031231.1"/>
    <property type="gene ID" value="ENSGACG00000028435.1"/>
</dbReference>
<evidence type="ECO:0000256" key="1">
    <source>
        <dbReference type="ARBA" id="ARBA00022670"/>
    </source>
</evidence>
<keyword evidence="8" id="KW-0239">DNA-directed DNA polymerase</keyword>
<dbReference type="Gene3D" id="1.10.340.70">
    <property type="match status" value="1"/>
</dbReference>
<evidence type="ECO:0000313" key="14">
    <source>
        <dbReference type="Proteomes" id="UP000007635"/>
    </source>
</evidence>
<evidence type="ECO:0000256" key="3">
    <source>
        <dbReference type="ARBA" id="ARBA00022750"/>
    </source>
</evidence>
<evidence type="ECO:0000256" key="11">
    <source>
        <dbReference type="ARBA" id="ARBA00039658"/>
    </source>
</evidence>
<dbReference type="InterPro" id="IPR050951">
    <property type="entry name" value="Retrovirus_Pol_polyprotein"/>
</dbReference>
<evidence type="ECO:0000256" key="6">
    <source>
        <dbReference type="ARBA" id="ARBA00022908"/>
    </source>
</evidence>
<dbReference type="GO" id="GO:0003964">
    <property type="term" value="F:RNA-directed DNA polymerase activity"/>
    <property type="evidence" value="ECO:0007669"/>
    <property type="project" value="UniProtKB-KW"/>
</dbReference>
<keyword evidence="5" id="KW-0460">Magnesium</keyword>
<evidence type="ECO:0000256" key="9">
    <source>
        <dbReference type="ARBA" id="ARBA00023125"/>
    </source>
</evidence>
<dbReference type="GO" id="GO:0003887">
    <property type="term" value="F:DNA-directed DNA polymerase activity"/>
    <property type="evidence" value="ECO:0007669"/>
    <property type="project" value="UniProtKB-KW"/>
</dbReference>
<sequence>MSLQAACLIPDPKRSQVLKWGHSSNLSCHPGARQTLAFIRRLFWWPTMGVDVPPVSACTVCAQSKTSRQAPAGLLQPLPTPHRLWSRLSLDFVTGLPPSDGNTVILTVMDRFSKAAHFIPLPKLPSAKETAQLIIQHVFRIHGLSTDMVSDWGPQFASQFWKAFCALIGSSASLSSGFHPESNGQSERANQDLETTLRCLVSSNPTTWSRQQLVWEEYARNTLPSSAAGLSPFECSLGYQPPLFPVQEAEVGVPSAQMFVRRCRQTWRKARIALLQTASRYRRQADRRRTPAPRYRRGQRVWLSPRDLPLRVESRKLSSRFIGPFTISRVISPSAVRLVLPRTLRVHPTFHVSRIKPVSLCRLLPPHLLGRLPGWSTGAQSIQCVIS</sequence>
<dbReference type="GO" id="GO:0004190">
    <property type="term" value="F:aspartic-type endopeptidase activity"/>
    <property type="evidence" value="ECO:0007669"/>
    <property type="project" value="UniProtKB-KW"/>
</dbReference>
<evidence type="ECO:0000256" key="10">
    <source>
        <dbReference type="ARBA" id="ARBA00023172"/>
    </source>
</evidence>
<organism evidence="13 14">
    <name type="scientific">Gasterosteus aculeatus aculeatus</name>
    <name type="common">three-spined stickleback</name>
    <dbReference type="NCBI Taxonomy" id="481459"/>
    <lineage>
        <taxon>Eukaryota</taxon>
        <taxon>Metazoa</taxon>
        <taxon>Chordata</taxon>
        <taxon>Craniata</taxon>
        <taxon>Vertebrata</taxon>
        <taxon>Euteleostomi</taxon>
        <taxon>Actinopterygii</taxon>
        <taxon>Neopterygii</taxon>
        <taxon>Teleostei</taxon>
        <taxon>Neoteleostei</taxon>
        <taxon>Acanthomorphata</taxon>
        <taxon>Eupercaria</taxon>
        <taxon>Perciformes</taxon>
        <taxon>Cottioidei</taxon>
        <taxon>Gasterosteales</taxon>
        <taxon>Gasterosteidae</taxon>
        <taxon>Gasterosteus</taxon>
    </lineage>
</organism>
<dbReference type="GeneTree" id="ENSGT00940000163772"/>
<dbReference type="GO" id="GO:0006508">
    <property type="term" value="P:proteolysis"/>
    <property type="evidence" value="ECO:0007669"/>
    <property type="project" value="UniProtKB-KW"/>
</dbReference>
<keyword evidence="10" id="KW-0233">DNA recombination</keyword>
<dbReference type="Pfam" id="PF17921">
    <property type="entry name" value="Integrase_H2C2"/>
    <property type="match status" value="1"/>
</dbReference>
<keyword evidence="7" id="KW-0695">RNA-directed DNA polymerase</keyword>
<dbReference type="InterPro" id="IPR041588">
    <property type="entry name" value="Integrase_H2C2"/>
</dbReference>
<dbReference type="InterPro" id="IPR036397">
    <property type="entry name" value="RNaseH_sf"/>
</dbReference>
<evidence type="ECO:0000256" key="2">
    <source>
        <dbReference type="ARBA" id="ARBA00022723"/>
    </source>
</evidence>
<evidence type="ECO:0000256" key="8">
    <source>
        <dbReference type="ARBA" id="ARBA00022932"/>
    </source>
</evidence>
<dbReference type="GO" id="GO:0046872">
    <property type="term" value="F:metal ion binding"/>
    <property type="evidence" value="ECO:0007669"/>
    <property type="project" value="UniProtKB-KW"/>
</dbReference>
<evidence type="ECO:0000256" key="7">
    <source>
        <dbReference type="ARBA" id="ARBA00022918"/>
    </source>
</evidence>
<dbReference type="PANTHER" id="PTHR37984">
    <property type="entry name" value="PROTEIN CBG26694"/>
    <property type="match status" value="1"/>
</dbReference>
<dbReference type="InterPro" id="IPR012337">
    <property type="entry name" value="RNaseH-like_sf"/>
</dbReference>
<keyword evidence="4" id="KW-0378">Hydrolase</keyword>
<dbReference type="Pfam" id="PF24626">
    <property type="entry name" value="SH3_Tf2-1"/>
    <property type="match status" value="1"/>
</dbReference>
<reference evidence="13" key="3">
    <citation type="submission" date="2025-09" db="UniProtKB">
        <authorList>
            <consortium name="Ensembl"/>
        </authorList>
    </citation>
    <scope>IDENTIFICATION</scope>
</reference>
<name>A0AAQ4P0S8_GASAC</name>
<keyword evidence="8" id="KW-0548">Nucleotidyltransferase</keyword>
<protein>
    <recommendedName>
        <fullName evidence="11">Gypsy retrotransposon integrase-like protein 1</fullName>
    </recommendedName>
</protein>
<keyword evidence="8" id="KW-0808">Transferase</keyword>
<keyword evidence="9" id="KW-0238">DNA-binding</keyword>
<evidence type="ECO:0000256" key="4">
    <source>
        <dbReference type="ARBA" id="ARBA00022801"/>
    </source>
</evidence>
<keyword evidence="14" id="KW-1185">Reference proteome</keyword>
<proteinExistence type="predicted"/>
<accession>A0AAQ4P0S8</accession>
<dbReference type="InterPro" id="IPR056924">
    <property type="entry name" value="SH3_Tf2-1"/>
</dbReference>
<feature type="domain" description="Integrase catalytic" evidence="12">
    <location>
        <begin position="75"/>
        <end position="240"/>
    </location>
</feature>
<dbReference type="PANTHER" id="PTHR37984:SF5">
    <property type="entry name" value="PROTEIN NYNRIN-LIKE"/>
    <property type="match status" value="1"/>
</dbReference>
<dbReference type="GO" id="GO:0015074">
    <property type="term" value="P:DNA integration"/>
    <property type="evidence" value="ECO:0007669"/>
    <property type="project" value="UniProtKB-KW"/>
</dbReference>
<dbReference type="GO" id="GO:0003677">
    <property type="term" value="F:DNA binding"/>
    <property type="evidence" value="ECO:0007669"/>
    <property type="project" value="UniProtKB-KW"/>
</dbReference>
<dbReference type="Proteomes" id="UP000007635">
    <property type="component" value="Chromosome V"/>
</dbReference>
<dbReference type="AlphaFoldDB" id="A0AAQ4P0S8"/>
<dbReference type="InterPro" id="IPR001584">
    <property type="entry name" value="Integrase_cat-core"/>
</dbReference>
<keyword evidence="3" id="KW-0064">Aspartyl protease</keyword>
<evidence type="ECO:0000256" key="5">
    <source>
        <dbReference type="ARBA" id="ARBA00022842"/>
    </source>
</evidence>
<reference evidence="13" key="2">
    <citation type="submission" date="2025-08" db="UniProtKB">
        <authorList>
            <consortium name="Ensembl"/>
        </authorList>
    </citation>
    <scope>IDENTIFICATION</scope>
</reference>
<dbReference type="GO" id="GO:0006310">
    <property type="term" value="P:DNA recombination"/>
    <property type="evidence" value="ECO:0007669"/>
    <property type="project" value="UniProtKB-KW"/>
</dbReference>
<dbReference type="Gene3D" id="3.30.420.10">
    <property type="entry name" value="Ribonuclease H-like superfamily/Ribonuclease H"/>
    <property type="match status" value="1"/>
</dbReference>
<keyword evidence="6" id="KW-0229">DNA integration</keyword>
<reference evidence="13 14" key="1">
    <citation type="journal article" date="2021" name="G3 (Bethesda)">
        <title>Improved contiguity of the threespine stickleback genome using long-read sequencing.</title>
        <authorList>
            <person name="Nath S."/>
            <person name="Shaw D.E."/>
            <person name="White M.A."/>
        </authorList>
    </citation>
    <scope>NUCLEOTIDE SEQUENCE [LARGE SCALE GENOMIC DNA]</scope>
    <source>
        <strain evidence="13 14">Lake Benthic</strain>
    </source>
</reference>
<evidence type="ECO:0000313" key="13">
    <source>
        <dbReference type="Ensembl" id="ENSGACP00000031231.1"/>
    </source>
</evidence>
<dbReference type="SUPFAM" id="SSF53098">
    <property type="entry name" value="Ribonuclease H-like"/>
    <property type="match status" value="1"/>
</dbReference>
<keyword evidence="1" id="KW-0645">Protease</keyword>
<keyword evidence="2" id="KW-0479">Metal-binding</keyword>